<dbReference type="SFLD" id="SFLDG01135">
    <property type="entry name" value="C1.5.6:_HAD__Beta-PGM__Phospha"/>
    <property type="match status" value="1"/>
</dbReference>
<dbReference type="InterPro" id="IPR023214">
    <property type="entry name" value="HAD_sf"/>
</dbReference>
<evidence type="ECO:0000256" key="2">
    <source>
        <dbReference type="ARBA" id="ARBA00004818"/>
    </source>
</evidence>
<dbReference type="RefSeq" id="WP_104986582.1">
    <property type="nucleotide sequence ID" value="NZ_CP012673.1"/>
</dbReference>
<dbReference type="InterPro" id="IPR023198">
    <property type="entry name" value="PGP-like_dom2"/>
</dbReference>
<evidence type="ECO:0000313" key="6">
    <source>
        <dbReference type="Proteomes" id="UP000238348"/>
    </source>
</evidence>
<dbReference type="InterPro" id="IPR041492">
    <property type="entry name" value="HAD_2"/>
</dbReference>
<accession>A0A2L0FB39</accession>
<comment type="pathway">
    <text evidence="2">Organic acid metabolism; glycolate biosynthesis; glycolate from 2-phosphoglycolate: step 1/1.</text>
</comment>
<name>A0A2L0FB39_SORCE</name>
<dbReference type="SFLD" id="SFLDS00003">
    <property type="entry name" value="Haloacid_Dehalogenase"/>
    <property type="match status" value="1"/>
</dbReference>
<proteinExistence type="inferred from homology"/>
<dbReference type="SUPFAM" id="SSF56784">
    <property type="entry name" value="HAD-like"/>
    <property type="match status" value="1"/>
</dbReference>
<reference evidence="5 6" key="1">
    <citation type="submission" date="2015-09" db="EMBL/GenBank/DDBJ databases">
        <title>Sorangium comparison.</title>
        <authorList>
            <person name="Zaburannyi N."/>
            <person name="Bunk B."/>
            <person name="Overmann J."/>
            <person name="Mueller R."/>
        </authorList>
    </citation>
    <scope>NUCLEOTIDE SEQUENCE [LARGE SCALE GENOMIC DNA]</scope>
    <source>
        <strain evidence="5 6">So ce26</strain>
    </source>
</reference>
<comment type="catalytic activity">
    <reaction evidence="1">
        <text>2-phosphoglycolate + H2O = glycolate + phosphate</text>
        <dbReference type="Rhea" id="RHEA:14369"/>
        <dbReference type="ChEBI" id="CHEBI:15377"/>
        <dbReference type="ChEBI" id="CHEBI:29805"/>
        <dbReference type="ChEBI" id="CHEBI:43474"/>
        <dbReference type="ChEBI" id="CHEBI:58033"/>
        <dbReference type="EC" id="3.1.3.18"/>
    </reaction>
</comment>
<dbReference type="NCBIfam" id="TIGR01509">
    <property type="entry name" value="HAD-SF-IA-v3"/>
    <property type="match status" value="1"/>
</dbReference>
<dbReference type="Gene3D" id="3.40.50.1000">
    <property type="entry name" value="HAD superfamily/HAD-like"/>
    <property type="match status" value="1"/>
</dbReference>
<evidence type="ECO:0000256" key="4">
    <source>
        <dbReference type="ARBA" id="ARBA00013078"/>
    </source>
</evidence>
<dbReference type="PANTHER" id="PTHR43434:SF1">
    <property type="entry name" value="PHOSPHOGLYCOLATE PHOSPHATASE"/>
    <property type="match status" value="1"/>
</dbReference>
<dbReference type="InterPro" id="IPR050155">
    <property type="entry name" value="HAD-like_hydrolase_sf"/>
</dbReference>
<keyword evidence="5" id="KW-0378">Hydrolase</keyword>
<comment type="similarity">
    <text evidence="3">Belongs to the HAD-like hydrolase superfamily. CbbY/CbbZ/Gph/YieH family.</text>
</comment>
<dbReference type="GO" id="GO:0008967">
    <property type="term" value="F:phosphoglycolate phosphatase activity"/>
    <property type="evidence" value="ECO:0007669"/>
    <property type="project" value="UniProtKB-EC"/>
</dbReference>
<evidence type="ECO:0000313" key="5">
    <source>
        <dbReference type="EMBL" id="AUX48774.1"/>
    </source>
</evidence>
<dbReference type="NCBIfam" id="TIGR01549">
    <property type="entry name" value="HAD-SF-IA-v1"/>
    <property type="match status" value="1"/>
</dbReference>
<dbReference type="Proteomes" id="UP000238348">
    <property type="component" value="Chromosome"/>
</dbReference>
<organism evidence="5 6">
    <name type="scientific">Sorangium cellulosum</name>
    <name type="common">Polyangium cellulosum</name>
    <dbReference type="NCBI Taxonomy" id="56"/>
    <lineage>
        <taxon>Bacteria</taxon>
        <taxon>Pseudomonadati</taxon>
        <taxon>Myxococcota</taxon>
        <taxon>Polyangia</taxon>
        <taxon>Polyangiales</taxon>
        <taxon>Polyangiaceae</taxon>
        <taxon>Sorangium</taxon>
    </lineage>
</organism>
<dbReference type="Gene3D" id="1.10.150.240">
    <property type="entry name" value="Putative phosphatase, domain 2"/>
    <property type="match status" value="1"/>
</dbReference>
<evidence type="ECO:0000256" key="3">
    <source>
        <dbReference type="ARBA" id="ARBA00006171"/>
    </source>
</evidence>
<dbReference type="EMBL" id="CP012673">
    <property type="protein sequence ID" value="AUX48774.1"/>
    <property type="molecule type" value="Genomic_DNA"/>
</dbReference>
<dbReference type="GO" id="GO:0005829">
    <property type="term" value="C:cytosol"/>
    <property type="evidence" value="ECO:0007669"/>
    <property type="project" value="TreeGrafter"/>
</dbReference>
<dbReference type="SFLD" id="SFLDG01129">
    <property type="entry name" value="C1.5:_HAD__Beta-PGM__Phosphata"/>
    <property type="match status" value="1"/>
</dbReference>
<gene>
    <name evidence="5" type="primary">gph</name>
    <name evidence="5" type="ORF">SOCE26_103150</name>
</gene>
<dbReference type="GO" id="GO:0006281">
    <property type="term" value="P:DNA repair"/>
    <property type="evidence" value="ECO:0007669"/>
    <property type="project" value="TreeGrafter"/>
</dbReference>
<dbReference type="OrthoDB" id="9792518at2"/>
<sequence length="231" mass="24933">MVPPTVIAFDLDGTLIDSRGDIVAAVNHALEATGRGALPGQVIVRYVGDGARALCARAAKLPESSEDVDELLRHFLAYYQEHPLDFTRWMPGAQETLEKLSDIADLSLCICTNKPRATTTMVLAALGVRSRFRAIVAGGDTAENKPSPAPLLHLAQVLDITPGRIVMVGDGPQDIECARRAGVRSIGVLGGFASEQVLLDARPDVLLRSLHDVPDVLRRWRDATIRISAVR</sequence>
<dbReference type="Pfam" id="PF13419">
    <property type="entry name" value="HAD_2"/>
    <property type="match status" value="1"/>
</dbReference>
<dbReference type="EC" id="3.1.3.18" evidence="4"/>
<evidence type="ECO:0000256" key="1">
    <source>
        <dbReference type="ARBA" id="ARBA00000830"/>
    </source>
</evidence>
<protein>
    <recommendedName>
        <fullName evidence="4">phosphoglycolate phosphatase</fullName>
        <ecNumber evidence="4">3.1.3.18</ecNumber>
    </recommendedName>
</protein>
<dbReference type="InterPro" id="IPR006439">
    <property type="entry name" value="HAD-SF_hydro_IA"/>
</dbReference>
<dbReference type="InterPro" id="IPR036412">
    <property type="entry name" value="HAD-like_sf"/>
</dbReference>
<dbReference type="AlphaFoldDB" id="A0A2L0FB39"/>
<dbReference type="PANTHER" id="PTHR43434">
    <property type="entry name" value="PHOSPHOGLYCOLATE PHOSPHATASE"/>
    <property type="match status" value="1"/>
</dbReference>